<organism evidence="4 5">
    <name type="scientific">Lactococcus cremoris subsp. cremoris GE214</name>
    <dbReference type="NCBI Taxonomy" id="1415168"/>
    <lineage>
        <taxon>Bacteria</taxon>
        <taxon>Bacillati</taxon>
        <taxon>Bacillota</taxon>
        <taxon>Bacilli</taxon>
        <taxon>Lactobacillales</taxon>
        <taxon>Streptococcaceae</taxon>
        <taxon>Lactococcus</taxon>
        <taxon>Lactococcus cremoris subsp. cremoris</taxon>
    </lineage>
</organism>
<keyword evidence="1 4" id="KW-0808">Transferase</keyword>
<dbReference type="Gene3D" id="3.40.630.30">
    <property type="match status" value="1"/>
</dbReference>
<dbReference type="Proteomes" id="UP000028401">
    <property type="component" value="Unassembled WGS sequence"/>
</dbReference>
<comment type="caution">
    <text evidence="4">The sequence shown here is derived from an EMBL/GenBank/DDBJ whole genome shotgun (WGS) entry which is preliminary data.</text>
</comment>
<dbReference type="SUPFAM" id="SSF55729">
    <property type="entry name" value="Acyl-CoA N-acyltransferases (Nat)"/>
    <property type="match status" value="1"/>
</dbReference>
<dbReference type="PATRIC" id="fig|1415168.3.peg.197"/>
<keyword evidence="2" id="KW-0012">Acyltransferase</keyword>
<dbReference type="InterPro" id="IPR000182">
    <property type="entry name" value="GNAT_dom"/>
</dbReference>
<gene>
    <name evidence="4" type="ORF">U725_00187</name>
</gene>
<dbReference type="PROSITE" id="PS51186">
    <property type="entry name" value="GNAT"/>
    <property type="match status" value="1"/>
</dbReference>
<proteinExistence type="predicted"/>
<dbReference type="CDD" id="cd04301">
    <property type="entry name" value="NAT_SF"/>
    <property type="match status" value="1"/>
</dbReference>
<dbReference type="InterPro" id="IPR016181">
    <property type="entry name" value="Acyl_CoA_acyltransferase"/>
</dbReference>
<feature type="domain" description="N-acetyltransferase" evidence="3">
    <location>
        <begin position="5"/>
        <end position="172"/>
    </location>
</feature>
<dbReference type="PANTHER" id="PTHR43877:SF2">
    <property type="entry name" value="AMINOALKYLPHOSPHONATE N-ACETYLTRANSFERASE-RELATED"/>
    <property type="match status" value="1"/>
</dbReference>
<protein>
    <submittedName>
        <fullName evidence="4">Acetyltransferase</fullName>
    </submittedName>
</protein>
<sequence length="172" mass="19683">MTTELIVREASGLDSPKVIDFLNKVGAESNFLTIDEVGILMSEAEMTEFLNQQAEKDNNAYFIAFVGEEIAGVLHLTADYHYRIRHIAELFIAVAQDFQGYGIGSILLEDALDWIKEVGLIKRLELTVQERNHKARHLYEKFDFALEATKKWGARDENGQFIDICDYVLFFD</sequence>
<evidence type="ECO:0000313" key="4">
    <source>
        <dbReference type="EMBL" id="KEY63615.1"/>
    </source>
</evidence>
<dbReference type="EMBL" id="AZSI01000004">
    <property type="protein sequence ID" value="KEY63615.1"/>
    <property type="molecule type" value="Genomic_DNA"/>
</dbReference>
<evidence type="ECO:0000256" key="2">
    <source>
        <dbReference type="ARBA" id="ARBA00023315"/>
    </source>
</evidence>
<reference evidence="4 5" key="1">
    <citation type="submission" date="2014-06" db="EMBL/GenBank/DDBJ databases">
        <title>Draft genome sequence of the putrescine producing strain Lactococcus lactis subsp cremoris GE214.</title>
        <authorList>
            <person name="Ladero V."/>
            <person name="Linares D.M."/>
            <person name="del Rio B."/>
            <person name="Mayo B."/>
            <person name="Martin M.C."/>
            <person name="Fernandez M."/>
            <person name="Alvarez M.A."/>
        </authorList>
    </citation>
    <scope>NUCLEOTIDE SEQUENCE [LARGE SCALE GENOMIC DNA]</scope>
    <source>
        <strain evidence="4 5">GE214</strain>
    </source>
</reference>
<dbReference type="RefSeq" id="WP_042747620.1">
    <property type="nucleotide sequence ID" value="NZ_AZSI01000004.1"/>
</dbReference>
<dbReference type="InterPro" id="IPR050832">
    <property type="entry name" value="Bact_Acetyltransf"/>
</dbReference>
<dbReference type="Pfam" id="PF00583">
    <property type="entry name" value="Acetyltransf_1"/>
    <property type="match status" value="1"/>
</dbReference>
<dbReference type="PANTHER" id="PTHR43877">
    <property type="entry name" value="AMINOALKYLPHOSPHONATE N-ACETYLTRANSFERASE-RELATED-RELATED"/>
    <property type="match status" value="1"/>
</dbReference>
<evidence type="ECO:0000256" key="1">
    <source>
        <dbReference type="ARBA" id="ARBA00022679"/>
    </source>
</evidence>
<name>A0A084AE86_LACLC</name>
<evidence type="ECO:0000259" key="3">
    <source>
        <dbReference type="PROSITE" id="PS51186"/>
    </source>
</evidence>
<dbReference type="GO" id="GO:0016747">
    <property type="term" value="F:acyltransferase activity, transferring groups other than amino-acyl groups"/>
    <property type="evidence" value="ECO:0007669"/>
    <property type="project" value="InterPro"/>
</dbReference>
<accession>A0A084AE86</accession>
<dbReference type="AlphaFoldDB" id="A0A084AE86"/>
<evidence type="ECO:0000313" key="5">
    <source>
        <dbReference type="Proteomes" id="UP000028401"/>
    </source>
</evidence>